<accession>A0A0E9VVC1</accession>
<dbReference type="EMBL" id="GBXM01027337">
    <property type="protein sequence ID" value="JAH81240.1"/>
    <property type="molecule type" value="Transcribed_RNA"/>
</dbReference>
<reference evidence="1" key="1">
    <citation type="submission" date="2014-11" db="EMBL/GenBank/DDBJ databases">
        <authorList>
            <person name="Amaro Gonzalez C."/>
        </authorList>
    </citation>
    <scope>NUCLEOTIDE SEQUENCE</scope>
</reference>
<proteinExistence type="predicted"/>
<dbReference type="AlphaFoldDB" id="A0A0E9VVC1"/>
<organism evidence="1">
    <name type="scientific">Anguilla anguilla</name>
    <name type="common">European freshwater eel</name>
    <name type="synonym">Muraena anguilla</name>
    <dbReference type="NCBI Taxonomy" id="7936"/>
    <lineage>
        <taxon>Eukaryota</taxon>
        <taxon>Metazoa</taxon>
        <taxon>Chordata</taxon>
        <taxon>Craniata</taxon>
        <taxon>Vertebrata</taxon>
        <taxon>Euteleostomi</taxon>
        <taxon>Actinopterygii</taxon>
        <taxon>Neopterygii</taxon>
        <taxon>Teleostei</taxon>
        <taxon>Anguilliformes</taxon>
        <taxon>Anguillidae</taxon>
        <taxon>Anguilla</taxon>
    </lineage>
</organism>
<reference evidence="1" key="2">
    <citation type="journal article" date="2015" name="Fish Shellfish Immunol.">
        <title>Early steps in the European eel (Anguilla anguilla)-Vibrio vulnificus interaction in the gills: Role of the RtxA13 toxin.</title>
        <authorList>
            <person name="Callol A."/>
            <person name="Pajuelo D."/>
            <person name="Ebbesson L."/>
            <person name="Teles M."/>
            <person name="MacKenzie S."/>
            <person name="Amaro C."/>
        </authorList>
    </citation>
    <scope>NUCLEOTIDE SEQUENCE</scope>
</reference>
<evidence type="ECO:0000313" key="1">
    <source>
        <dbReference type="EMBL" id="JAH81240.1"/>
    </source>
</evidence>
<protein>
    <submittedName>
        <fullName evidence="1">Uncharacterized protein</fullName>
    </submittedName>
</protein>
<name>A0A0E9VVC1_ANGAN</name>
<sequence length="49" mass="5568">MACREFEMGQGCSLLLCLAALHVERNVRILSRCLNSIQIHCFKGHRGHD</sequence>